<evidence type="ECO:0000256" key="1">
    <source>
        <dbReference type="ARBA" id="ARBA00004141"/>
    </source>
</evidence>
<comment type="subcellular location">
    <subcellularLocation>
        <location evidence="1">Membrane</location>
        <topology evidence="1">Multi-pass membrane protein</topology>
    </subcellularLocation>
</comment>
<evidence type="ECO:0000256" key="3">
    <source>
        <dbReference type="ARBA" id="ARBA00022989"/>
    </source>
</evidence>
<feature type="transmembrane region" description="Helical" evidence="5">
    <location>
        <begin position="12"/>
        <end position="34"/>
    </location>
</feature>
<evidence type="ECO:0000256" key="5">
    <source>
        <dbReference type="SAM" id="Phobius"/>
    </source>
</evidence>
<dbReference type="PANTHER" id="PTHR43066:SF5">
    <property type="entry name" value="RHOMBOID-LIKE PROTEIN 11, CHLOROPLASTIC-RELATED"/>
    <property type="match status" value="1"/>
</dbReference>
<dbReference type="Pfam" id="PF01694">
    <property type="entry name" value="Rhomboid"/>
    <property type="match status" value="1"/>
</dbReference>
<proteinExistence type="predicted"/>
<evidence type="ECO:0000313" key="7">
    <source>
        <dbReference type="EMBL" id="PIR94212.1"/>
    </source>
</evidence>
<reference evidence="8" key="1">
    <citation type="submission" date="2017-09" db="EMBL/GenBank/DDBJ databases">
        <title>Depth-based differentiation of microbial function through sediment-hosted aquifers and enrichment of novel symbionts in the deep terrestrial subsurface.</title>
        <authorList>
            <person name="Probst A.J."/>
            <person name="Ladd B."/>
            <person name="Jarett J.K."/>
            <person name="Geller-Mcgrath D.E."/>
            <person name="Sieber C.M.K."/>
            <person name="Emerson J.B."/>
            <person name="Anantharaman K."/>
            <person name="Thomas B.C."/>
            <person name="Malmstrom R."/>
            <person name="Stieglmeier M."/>
            <person name="Klingl A."/>
            <person name="Woyke T."/>
            <person name="Ryan C.M."/>
            <person name="Banfield J.F."/>
        </authorList>
    </citation>
    <scope>NUCLEOTIDE SEQUENCE [LARGE SCALE GENOMIC DNA]</scope>
</reference>
<keyword evidence="4 5" id="KW-0472">Membrane</keyword>
<dbReference type="SUPFAM" id="SSF144091">
    <property type="entry name" value="Rhomboid-like"/>
    <property type="match status" value="1"/>
</dbReference>
<feature type="transmembrane region" description="Helical" evidence="5">
    <location>
        <begin position="165"/>
        <end position="182"/>
    </location>
</feature>
<keyword evidence="2 5" id="KW-0812">Transmembrane</keyword>
<dbReference type="EMBL" id="PFAP01000013">
    <property type="protein sequence ID" value="PIR94212.1"/>
    <property type="molecule type" value="Genomic_DNA"/>
</dbReference>
<dbReference type="GO" id="GO:0016020">
    <property type="term" value="C:membrane"/>
    <property type="evidence" value="ECO:0007669"/>
    <property type="project" value="UniProtKB-SubCell"/>
</dbReference>
<evidence type="ECO:0000256" key="2">
    <source>
        <dbReference type="ARBA" id="ARBA00022692"/>
    </source>
</evidence>
<dbReference type="Proteomes" id="UP000229901">
    <property type="component" value="Unassembled WGS sequence"/>
</dbReference>
<dbReference type="InterPro" id="IPR035952">
    <property type="entry name" value="Rhomboid-like_sf"/>
</dbReference>
<dbReference type="GO" id="GO:0006508">
    <property type="term" value="P:proteolysis"/>
    <property type="evidence" value="ECO:0007669"/>
    <property type="project" value="UniProtKB-KW"/>
</dbReference>
<evidence type="ECO:0000313" key="8">
    <source>
        <dbReference type="Proteomes" id="UP000229901"/>
    </source>
</evidence>
<feature type="transmembrane region" description="Helical" evidence="5">
    <location>
        <begin position="113"/>
        <end position="130"/>
    </location>
</feature>
<feature type="transmembrane region" description="Helical" evidence="5">
    <location>
        <begin position="137"/>
        <end position="153"/>
    </location>
</feature>
<keyword evidence="7" id="KW-0645">Protease</keyword>
<dbReference type="GO" id="GO:0004252">
    <property type="term" value="F:serine-type endopeptidase activity"/>
    <property type="evidence" value="ECO:0007669"/>
    <property type="project" value="InterPro"/>
</dbReference>
<feature type="transmembrane region" description="Helical" evidence="5">
    <location>
        <begin position="54"/>
        <end position="77"/>
    </location>
</feature>
<sequence>MQLPRISYNAPITITFALLASVMLMVDFIAADAAKNFVTARPGFPSSIFGYHTMVTHILGHVNWQHLVSNFSFILLLGPVLEEKYGSKMLLLMIVSTALLTGLLNAIFFSTGLIGASGIVFLMILLISFVNVKEGEIPLTFILIVALFITKEVVNSTQENNISEFAHILGGACGSVFGFILPKQRQNNNATNTGRNQKLS</sequence>
<feature type="transmembrane region" description="Helical" evidence="5">
    <location>
        <begin position="89"/>
        <end position="107"/>
    </location>
</feature>
<gene>
    <name evidence="7" type="ORF">COT97_02510</name>
</gene>
<keyword evidence="3 5" id="KW-1133">Transmembrane helix</keyword>
<keyword evidence="7" id="KW-0378">Hydrolase</keyword>
<evidence type="ECO:0000259" key="6">
    <source>
        <dbReference type="Pfam" id="PF01694"/>
    </source>
</evidence>
<accession>A0A2H0V572</accession>
<protein>
    <submittedName>
        <fullName evidence="7">Rhomboid family intramembrane serine protease</fullName>
    </submittedName>
</protein>
<dbReference type="AlphaFoldDB" id="A0A2H0V572"/>
<dbReference type="PANTHER" id="PTHR43066">
    <property type="entry name" value="RHOMBOID-RELATED PROTEIN"/>
    <property type="match status" value="1"/>
</dbReference>
<organism evidence="7 8">
    <name type="scientific">Candidatus Falkowbacteria bacterium CG10_big_fil_rev_8_21_14_0_10_39_11</name>
    <dbReference type="NCBI Taxonomy" id="1974565"/>
    <lineage>
        <taxon>Bacteria</taxon>
        <taxon>Candidatus Falkowiibacteriota</taxon>
    </lineage>
</organism>
<evidence type="ECO:0000256" key="4">
    <source>
        <dbReference type="ARBA" id="ARBA00023136"/>
    </source>
</evidence>
<dbReference type="Gene3D" id="1.20.1540.10">
    <property type="entry name" value="Rhomboid-like"/>
    <property type="match status" value="1"/>
</dbReference>
<name>A0A2H0V572_9BACT</name>
<comment type="caution">
    <text evidence="7">The sequence shown here is derived from an EMBL/GenBank/DDBJ whole genome shotgun (WGS) entry which is preliminary data.</text>
</comment>
<feature type="domain" description="Peptidase S54 rhomboid" evidence="6">
    <location>
        <begin position="51"/>
        <end position="182"/>
    </location>
</feature>
<dbReference type="InterPro" id="IPR022764">
    <property type="entry name" value="Peptidase_S54_rhomboid_dom"/>
</dbReference>